<dbReference type="EMBL" id="GG663740">
    <property type="protein sequence ID" value="EEH56355.1"/>
    <property type="molecule type" value="Genomic_DNA"/>
</dbReference>
<dbReference type="GeneID" id="9684663"/>
<evidence type="ECO:0000259" key="3">
    <source>
        <dbReference type="Pfam" id="PF02230"/>
    </source>
</evidence>
<comment type="similarity">
    <text evidence="1">Belongs to the AB hydrolase superfamily. AB hydrolase 2 family.</text>
</comment>
<dbReference type="STRING" id="564608.C1MUM6"/>
<dbReference type="Pfam" id="PF02230">
    <property type="entry name" value="Abhydrolase_2"/>
    <property type="match status" value="1"/>
</dbReference>
<dbReference type="Proteomes" id="UP000001876">
    <property type="component" value="Unassembled WGS sequence"/>
</dbReference>
<dbReference type="InterPro" id="IPR003140">
    <property type="entry name" value="PLipase/COase/thioEstase"/>
</dbReference>
<dbReference type="RefSeq" id="XP_003059223.1">
    <property type="nucleotide sequence ID" value="XM_003059177.1"/>
</dbReference>
<proteinExistence type="inferred from homology"/>
<dbReference type="eggNOG" id="KOG2112">
    <property type="taxonomic scope" value="Eukaryota"/>
</dbReference>
<evidence type="ECO:0000256" key="1">
    <source>
        <dbReference type="ARBA" id="ARBA00006499"/>
    </source>
</evidence>
<feature type="domain" description="Phospholipase/carboxylesterase/thioesterase" evidence="3">
    <location>
        <begin position="17"/>
        <end position="222"/>
    </location>
</feature>
<evidence type="ECO:0000313" key="5">
    <source>
        <dbReference type="Proteomes" id="UP000001876"/>
    </source>
</evidence>
<dbReference type="OMA" id="LEHWFAP"/>
<dbReference type="GO" id="GO:0008474">
    <property type="term" value="F:palmitoyl-(protein) hydrolase activity"/>
    <property type="evidence" value="ECO:0007669"/>
    <property type="project" value="TreeGrafter"/>
</dbReference>
<dbReference type="InterPro" id="IPR050565">
    <property type="entry name" value="LYPA1-2/EST-like"/>
</dbReference>
<keyword evidence="5" id="KW-1185">Reference proteome</keyword>
<evidence type="ECO:0000256" key="2">
    <source>
        <dbReference type="ARBA" id="ARBA00022801"/>
    </source>
</evidence>
<protein>
    <submittedName>
        <fullName evidence="4">Predicted protein</fullName>
    </submittedName>
</protein>
<dbReference type="GO" id="GO:0052689">
    <property type="term" value="F:carboxylic ester hydrolase activity"/>
    <property type="evidence" value="ECO:0007669"/>
    <property type="project" value="TreeGrafter"/>
</dbReference>
<name>C1MUM6_MICPC</name>
<accession>C1MUM6</accession>
<keyword evidence="2" id="KW-0378">Hydrolase</keyword>
<sequence>MSAKYPKPIVVDAPEGGNATAACIFLHGLGDTGHGWADVASQMPFEGVKWIFPTAPTIPITLNGGVRMTGWYDINDLSVEGIVDDREETLASAKYIDSIVDGVVAEGIDPSRIIVGGFSQGGVVALTAALRSDKKLAGCAALSTYLAMRDDYPAALGPHAKSLPVFLAHGTADQVLRYEYGTLTNEKLGALGVSVDFKTYRGMGHSACQEEFQALATFIASCLK</sequence>
<dbReference type="PANTHER" id="PTHR10655:SF17">
    <property type="entry name" value="LYSOPHOSPHOLIPASE-LIKE PROTEIN 1"/>
    <property type="match status" value="1"/>
</dbReference>
<dbReference type="AlphaFoldDB" id="C1MUM6"/>
<dbReference type="GO" id="GO:0005737">
    <property type="term" value="C:cytoplasm"/>
    <property type="evidence" value="ECO:0007669"/>
    <property type="project" value="TreeGrafter"/>
</dbReference>
<dbReference type="PANTHER" id="PTHR10655">
    <property type="entry name" value="LYSOPHOSPHOLIPASE-RELATED"/>
    <property type="match status" value="1"/>
</dbReference>
<dbReference type="SUPFAM" id="SSF53474">
    <property type="entry name" value="alpha/beta-Hydrolases"/>
    <property type="match status" value="1"/>
</dbReference>
<gene>
    <name evidence="4" type="ORF">MICPUCDRAFT_18196</name>
</gene>
<dbReference type="Gene3D" id="3.40.50.1820">
    <property type="entry name" value="alpha/beta hydrolase"/>
    <property type="match status" value="1"/>
</dbReference>
<reference evidence="4 5" key="1">
    <citation type="journal article" date="2009" name="Science">
        <title>Green evolution and dynamic adaptations revealed by genomes of the marine picoeukaryotes Micromonas.</title>
        <authorList>
            <person name="Worden A.Z."/>
            <person name="Lee J.H."/>
            <person name="Mock T."/>
            <person name="Rouze P."/>
            <person name="Simmons M.P."/>
            <person name="Aerts A.L."/>
            <person name="Allen A.E."/>
            <person name="Cuvelier M.L."/>
            <person name="Derelle E."/>
            <person name="Everett M.V."/>
            <person name="Foulon E."/>
            <person name="Grimwood J."/>
            <person name="Gundlach H."/>
            <person name="Henrissat B."/>
            <person name="Napoli C."/>
            <person name="McDonald S.M."/>
            <person name="Parker M.S."/>
            <person name="Rombauts S."/>
            <person name="Salamov A."/>
            <person name="Von Dassow P."/>
            <person name="Badger J.H."/>
            <person name="Coutinho P.M."/>
            <person name="Demir E."/>
            <person name="Dubchak I."/>
            <person name="Gentemann C."/>
            <person name="Eikrem W."/>
            <person name="Gready J.E."/>
            <person name="John U."/>
            <person name="Lanier W."/>
            <person name="Lindquist E.A."/>
            <person name="Lucas S."/>
            <person name="Mayer K.F."/>
            <person name="Moreau H."/>
            <person name="Not F."/>
            <person name="Otillar R."/>
            <person name="Panaud O."/>
            <person name="Pangilinan J."/>
            <person name="Paulsen I."/>
            <person name="Piegu B."/>
            <person name="Poliakov A."/>
            <person name="Robbens S."/>
            <person name="Schmutz J."/>
            <person name="Toulza E."/>
            <person name="Wyss T."/>
            <person name="Zelensky A."/>
            <person name="Zhou K."/>
            <person name="Armbrust E.V."/>
            <person name="Bhattacharya D."/>
            <person name="Goodenough U.W."/>
            <person name="Van de Peer Y."/>
            <person name="Grigoriev I.V."/>
        </authorList>
    </citation>
    <scope>NUCLEOTIDE SEQUENCE [LARGE SCALE GENOMIC DNA]</scope>
    <source>
        <strain evidence="4 5">CCMP1545</strain>
    </source>
</reference>
<dbReference type="InterPro" id="IPR029058">
    <property type="entry name" value="AB_hydrolase_fold"/>
</dbReference>
<organism evidence="5">
    <name type="scientific">Micromonas pusilla (strain CCMP1545)</name>
    <name type="common">Picoplanktonic green alga</name>
    <dbReference type="NCBI Taxonomy" id="564608"/>
    <lineage>
        <taxon>Eukaryota</taxon>
        <taxon>Viridiplantae</taxon>
        <taxon>Chlorophyta</taxon>
        <taxon>Mamiellophyceae</taxon>
        <taxon>Mamiellales</taxon>
        <taxon>Mamiellaceae</taxon>
        <taxon>Micromonas</taxon>
    </lineage>
</organism>
<dbReference type="KEGG" id="mpp:MICPUCDRAFT_18196"/>
<evidence type="ECO:0000313" key="4">
    <source>
        <dbReference type="EMBL" id="EEH56355.1"/>
    </source>
</evidence>
<dbReference type="OrthoDB" id="2418081at2759"/>